<feature type="region of interest" description="Disordered" evidence="1">
    <location>
        <begin position="1"/>
        <end position="24"/>
    </location>
</feature>
<evidence type="ECO:0000313" key="3">
    <source>
        <dbReference type="EMBL" id="WEW56904.1"/>
    </source>
</evidence>
<dbReference type="PROSITE" id="PS00028">
    <property type="entry name" value="ZINC_FINGER_C2H2_1"/>
    <property type="match status" value="1"/>
</dbReference>
<dbReference type="InterPro" id="IPR013087">
    <property type="entry name" value="Znf_C2H2_type"/>
</dbReference>
<feature type="compositionally biased region" description="Basic and acidic residues" evidence="1">
    <location>
        <begin position="92"/>
        <end position="102"/>
    </location>
</feature>
<feature type="compositionally biased region" description="Polar residues" evidence="1">
    <location>
        <begin position="321"/>
        <end position="331"/>
    </location>
</feature>
<organism evidence="3 4">
    <name type="scientific">Emydomyces testavorans</name>
    <dbReference type="NCBI Taxonomy" id="2070801"/>
    <lineage>
        <taxon>Eukaryota</taxon>
        <taxon>Fungi</taxon>
        <taxon>Dikarya</taxon>
        <taxon>Ascomycota</taxon>
        <taxon>Pezizomycotina</taxon>
        <taxon>Eurotiomycetes</taxon>
        <taxon>Eurotiomycetidae</taxon>
        <taxon>Onygenales</taxon>
        <taxon>Nannizziopsiaceae</taxon>
        <taxon>Emydomyces</taxon>
    </lineage>
</organism>
<gene>
    <name evidence="3" type="ORF">PRK78_002361</name>
</gene>
<dbReference type="AlphaFoldDB" id="A0AAF0DE62"/>
<name>A0AAF0DE62_9EURO</name>
<keyword evidence="4" id="KW-1185">Reference proteome</keyword>
<proteinExistence type="predicted"/>
<reference evidence="3" key="1">
    <citation type="submission" date="2023-03" db="EMBL/GenBank/DDBJ databases">
        <title>Emydomyces testavorans Genome Sequence.</title>
        <authorList>
            <person name="Hoyer L."/>
        </authorList>
    </citation>
    <scope>NUCLEOTIDE SEQUENCE</scope>
    <source>
        <strain evidence="3">16-2883</strain>
    </source>
</reference>
<evidence type="ECO:0000313" key="4">
    <source>
        <dbReference type="Proteomes" id="UP001219355"/>
    </source>
</evidence>
<feature type="region of interest" description="Disordered" evidence="1">
    <location>
        <begin position="308"/>
        <end position="331"/>
    </location>
</feature>
<dbReference type="Proteomes" id="UP001219355">
    <property type="component" value="Chromosome 1"/>
</dbReference>
<dbReference type="EMBL" id="CP120627">
    <property type="protein sequence ID" value="WEW56904.1"/>
    <property type="molecule type" value="Genomic_DNA"/>
</dbReference>
<feature type="region of interest" description="Disordered" evidence="1">
    <location>
        <begin position="92"/>
        <end position="174"/>
    </location>
</feature>
<sequence length="755" mass="86911">MEVEDSVERLDGGKEVARSVQQPAPETQNTVLYTVLSTEEVDASIREFSYIWSPAGFDIGEAHTGRLEGRGDDSCHIAIFKIDTENKELARQRNNEEHESKVSTEAPDAPDDKHLETLPASRYSIRKEEQLLDATKGHRRDSSSVYTPVPPYLEATEPNIGYPATTRQKNDYDKFPNGSRFGDGESAKYSDCLESGQTYSNNRHELADSTSLRAYMKRSHCQDDITYDQNASRGVQSSDIPRFQVELPLPRSRSVGRRLFSKMKFWAPSKRENVNSKPQSYISHSKRSITASIKSSWSRKAKGYLKKASSRDTFQQRRGKSSQQSIRTISPKSIFSRAQKSPISNYSDFLNELDSGNLKPGLSVPRQESCGSTISEELPALDLDIQRPLGEALPFQCTFCLMQWHSKEEWMYHEAAFHMRPYGNLYPHDTHADMLFSMSDDSIHADHEIQAPGEKAEEQSDEFVSLGYHLYTQSQAEPKTSDSWNWLEKRSNWFWNCGFCELILRSWAERQEHIAEHFERGMTMISWNPLRFPYPMSKFTLTPIEGFPPWDFSPLISLQHPGFPDEVHQASNCDSERKCKICKKRFPDRDASIQHTRLWHHNPESWICPGPEHASNPGVFFDTEVVTTDASELASLNLDNDHFDHQTDQASVNAKIVYTYDYCLCCGEIFHESPADWDVRKQHLREVHYISETDDMRYDHRHNHGQRFYREELFSLHLANCHNVRLDYLTEFTEFCRKKAQAPVLMVQSSRHLAG</sequence>
<accession>A0AAF0DE62</accession>
<protein>
    <recommendedName>
        <fullName evidence="2">C2H2-type domain-containing protein</fullName>
    </recommendedName>
</protein>
<evidence type="ECO:0000259" key="2">
    <source>
        <dbReference type="PROSITE" id="PS00028"/>
    </source>
</evidence>
<evidence type="ECO:0000256" key="1">
    <source>
        <dbReference type="SAM" id="MobiDB-lite"/>
    </source>
</evidence>
<feature type="domain" description="C2H2-type" evidence="2">
    <location>
        <begin position="579"/>
        <end position="601"/>
    </location>
</feature>
<dbReference type="SMART" id="SM00355">
    <property type="entry name" value="ZnF_C2H2"/>
    <property type="match status" value="3"/>
</dbReference>
<feature type="compositionally biased region" description="Basic and acidic residues" evidence="1">
    <location>
        <begin position="1"/>
        <end position="17"/>
    </location>
</feature>